<evidence type="ECO:0000256" key="9">
    <source>
        <dbReference type="ARBA" id="ARBA00031828"/>
    </source>
</evidence>
<keyword evidence="5" id="KW-0963">Cytoplasm</keyword>
<dbReference type="RefSeq" id="WP_243537624.1">
    <property type="nucleotide sequence ID" value="NZ_CP093442.1"/>
</dbReference>
<comment type="subunit">
    <text evidence="4">Monomer.</text>
</comment>
<dbReference type="InterPro" id="IPR023214">
    <property type="entry name" value="HAD_sf"/>
</dbReference>
<dbReference type="InterPro" id="IPR013954">
    <property type="entry name" value="PNK3P"/>
</dbReference>
<name>A0ABY4CGA5_9BACT</name>
<evidence type="ECO:0000256" key="5">
    <source>
        <dbReference type="ARBA" id="ARBA00022490"/>
    </source>
</evidence>
<evidence type="ECO:0000313" key="10">
    <source>
        <dbReference type="EMBL" id="UOF01240.1"/>
    </source>
</evidence>
<dbReference type="PANTHER" id="PTHR42891:SF1">
    <property type="entry name" value="D-GLYCERO-BETA-D-MANNO-HEPTOSE-1,7-BISPHOSPHATE 7-PHOSPHATASE"/>
    <property type="match status" value="1"/>
</dbReference>
<evidence type="ECO:0000256" key="1">
    <source>
        <dbReference type="ARBA" id="ARBA00001946"/>
    </source>
</evidence>
<comment type="similarity">
    <text evidence="3">Belongs to the GmhB family.</text>
</comment>
<evidence type="ECO:0000256" key="7">
    <source>
        <dbReference type="ARBA" id="ARBA00022801"/>
    </source>
</evidence>
<dbReference type="Pfam" id="PF08645">
    <property type="entry name" value="PNK3P"/>
    <property type="match status" value="1"/>
</dbReference>
<evidence type="ECO:0000256" key="8">
    <source>
        <dbReference type="ARBA" id="ARBA00023277"/>
    </source>
</evidence>
<dbReference type="PANTHER" id="PTHR42891">
    <property type="entry name" value="D-GLYCERO-BETA-D-MANNO-HEPTOSE-1,7-BISPHOSPHATE 7-PHOSPHATASE"/>
    <property type="match status" value="1"/>
</dbReference>
<gene>
    <name evidence="10" type="ORF">MNR06_16215</name>
</gene>
<dbReference type="InterPro" id="IPR004446">
    <property type="entry name" value="Heptose_bisP_phosphatase"/>
</dbReference>
<keyword evidence="7 10" id="KW-0378">Hydrolase</keyword>
<organism evidence="10 11">
    <name type="scientific">Bdellovibrio reynosensis</name>
    <dbReference type="NCBI Taxonomy" id="2835041"/>
    <lineage>
        <taxon>Bacteria</taxon>
        <taxon>Pseudomonadati</taxon>
        <taxon>Bdellovibrionota</taxon>
        <taxon>Bdellovibrionia</taxon>
        <taxon>Bdellovibrionales</taxon>
        <taxon>Pseudobdellovibrionaceae</taxon>
        <taxon>Bdellovibrio</taxon>
    </lineage>
</organism>
<evidence type="ECO:0000256" key="2">
    <source>
        <dbReference type="ARBA" id="ARBA00004496"/>
    </source>
</evidence>
<dbReference type="NCBIfam" id="TIGR01662">
    <property type="entry name" value="HAD-SF-IIIA"/>
    <property type="match status" value="1"/>
</dbReference>
<keyword evidence="6" id="KW-0479">Metal-binding</keyword>
<dbReference type="InterPro" id="IPR036412">
    <property type="entry name" value="HAD-like_sf"/>
</dbReference>
<comment type="subcellular location">
    <subcellularLocation>
        <location evidence="2">Cytoplasm</location>
    </subcellularLocation>
</comment>
<evidence type="ECO:0000256" key="6">
    <source>
        <dbReference type="ARBA" id="ARBA00022723"/>
    </source>
</evidence>
<sequence length="325" mass="36986">MMQWETLILQTTQIGGSLVFISDKAPSFQGGWIQALTENCHGMVPFVVRSKEQLCRRAFQTKSQDLVIFFESQQTLIEELNPFVQGQRWVIAQSDKMDKVLHTDYIWTSASLNEWKHLVSNLSAKWNQVQPLQEFASSSQAPCLFLDRDDVVVKNVPYNKDPEKVELFPGITELINKAHQLGYWVAVVTNQSGLGRGWITWPEYQAVHQRILKLLAEQGCWIDEWVWAAFYEGGVPAGERMASLRKPRNGMFQLVEEKLRPNLSRSIMVGDSASDLIAAYASGVKGLYLLSSAKLDQEKAELAKFQKQFEKFKFSVAEKFSDVSL</sequence>
<dbReference type="EMBL" id="CP093442">
    <property type="protein sequence ID" value="UOF01240.1"/>
    <property type="molecule type" value="Genomic_DNA"/>
</dbReference>
<comment type="cofactor">
    <cofactor evidence="1">
        <name>Mg(2+)</name>
        <dbReference type="ChEBI" id="CHEBI:18420"/>
    </cofactor>
</comment>
<dbReference type="InterPro" id="IPR006543">
    <property type="entry name" value="Histidinol-phos"/>
</dbReference>
<dbReference type="SUPFAM" id="SSF56784">
    <property type="entry name" value="HAD-like"/>
    <property type="match status" value="1"/>
</dbReference>
<proteinExistence type="inferred from homology"/>
<dbReference type="InterPro" id="IPR006549">
    <property type="entry name" value="HAD-SF_hydro_IIIA"/>
</dbReference>
<accession>A0ABY4CGA5</accession>
<keyword evidence="8" id="KW-0119">Carbohydrate metabolism</keyword>
<evidence type="ECO:0000256" key="4">
    <source>
        <dbReference type="ARBA" id="ARBA00011245"/>
    </source>
</evidence>
<dbReference type="Gene3D" id="3.40.50.1000">
    <property type="entry name" value="HAD superfamily/HAD-like"/>
    <property type="match status" value="1"/>
</dbReference>
<evidence type="ECO:0000256" key="3">
    <source>
        <dbReference type="ARBA" id="ARBA00005628"/>
    </source>
</evidence>
<dbReference type="Proteomes" id="UP000830116">
    <property type="component" value="Chromosome"/>
</dbReference>
<reference evidence="10" key="1">
    <citation type="submission" date="2022-03" db="EMBL/GenBank/DDBJ databases">
        <title>Genome Identification and Characterization of new species Bdellovibrio reynosense LBG001 sp. nov. from a Mexico soil sample.</title>
        <authorList>
            <person name="Camilli A."/>
            <person name="Ajao Y."/>
            <person name="Guo X."/>
        </authorList>
    </citation>
    <scope>NUCLEOTIDE SEQUENCE</scope>
    <source>
        <strain evidence="10">LBG001</strain>
    </source>
</reference>
<keyword evidence="11" id="KW-1185">Reference proteome</keyword>
<protein>
    <recommendedName>
        <fullName evidence="9">D,D-heptose 1,7-bisphosphate phosphatase</fullName>
    </recommendedName>
</protein>
<dbReference type="NCBIfam" id="TIGR01656">
    <property type="entry name" value="Histidinol-ppas"/>
    <property type="match status" value="1"/>
</dbReference>
<dbReference type="GO" id="GO:0016787">
    <property type="term" value="F:hydrolase activity"/>
    <property type="evidence" value="ECO:0007669"/>
    <property type="project" value="UniProtKB-KW"/>
</dbReference>
<evidence type="ECO:0000313" key="11">
    <source>
        <dbReference type="Proteomes" id="UP000830116"/>
    </source>
</evidence>